<comment type="caution">
    <text evidence="2">The sequence shown here is derived from an EMBL/GenBank/DDBJ whole genome shotgun (WGS) entry which is preliminary data.</text>
</comment>
<keyword evidence="3" id="KW-1185">Reference proteome</keyword>
<sequence length="104" mass="11615">MPKKQTAKPLPHTAKFCAEKKTVALTKAHEAMAESKRLHTLSLKLADKAAMWAAREEEHRQAESSGGSVMARFEQSLAREKARRDQQKEAETKEVKGEADKVEA</sequence>
<dbReference type="EMBL" id="JAOQAV010000036">
    <property type="protein sequence ID" value="KAJ4182103.1"/>
    <property type="molecule type" value="Genomic_DNA"/>
</dbReference>
<organism evidence="2 3">
    <name type="scientific">Fusarium falciforme</name>
    <dbReference type="NCBI Taxonomy" id="195108"/>
    <lineage>
        <taxon>Eukaryota</taxon>
        <taxon>Fungi</taxon>
        <taxon>Dikarya</taxon>
        <taxon>Ascomycota</taxon>
        <taxon>Pezizomycotina</taxon>
        <taxon>Sordariomycetes</taxon>
        <taxon>Hypocreomycetidae</taxon>
        <taxon>Hypocreales</taxon>
        <taxon>Nectriaceae</taxon>
        <taxon>Fusarium</taxon>
        <taxon>Fusarium solani species complex</taxon>
    </lineage>
</organism>
<dbReference type="Proteomes" id="UP001152087">
    <property type="component" value="Unassembled WGS sequence"/>
</dbReference>
<dbReference type="OrthoDB" id="10488590at2759"/>
<reference evidence="2" key="1">
    <citation type="submission" date="2022-09" db="EMBL/GenBank/DDBJ databases">
        <title>Fusarium specimens isolated from Avocado Roots.</title>
        <authorList>
            <person name="Stajich J."/>
            <person name="Roper C."/>
            <person name="Heimlech-Rivalta G."/>
        </authorList>
    </citation>
    <scope>NUCLEOTIDE SEQUENCE</scope>
    <source>
        <strain evidence="2">A02</strain>
    </source>
</reference>
<protein>
    <submittedName>
        <fullName evidence="2">Uncharacterized protein</fullName>
    </submittedName>
</protein>
<evidence type="ECO:0000313" key="3">
    <source>
        <dbReference type="Proteomes" id="UP001152087"/>
    </source>
</evidence>
<evidence type="ECO:0000313" key="2">
    <source>
        <dbReference type="EMBL" id="KAJ4182103.1"/>
    </source>
</evidence>
<name>A0A9W8UXQ8_9HYPO</name>
<evidence type="ECO:0000256" key="1">
    <source>
        <dbReference type="SAM" id="MobiDB-lite"/>
    </source>
</evidence>
<feature type="region of interest" description="Disordered" evidence="1">
    <location>
        <begin position="57"/>
        <end position="104"/>
    </location>
</feature>
<proteinExistence type="predicted"/>
<accession>A0A9W8UXQ8</accession>
<dbReference type="AlphaFoldDB" id="A0A9W8UXQ8"/>
<feature type="compositionally biased region" description="Basic and acidic residues" evidence="1">
    <location>
        <begin position="77"/>
        <end position="104"/>
    </location>
</feature>
<gene>
    <name evidence="2" type="ORF">NW755_010486</name>
</gene>